<reference evidence="2" key="1">
    <citation type="journal article" date="2020" name="Stud. Mycol.">
        <title>101 Dothideomycetes genomes: a test case for predicting lifestyles and emergence of pathogens.</title>
        <authorList>
            <person name="Haridas S."/>
            <person name="Albert R."/>
            <person name="Binder M."/>
            <person name="Bloem J."/>
            <person name="Labutti K."/>
            <person name="Salamov A."/>
            <person name="Andreopoulos B."/>
            <person name="Baker S."/>
            <person name="Barry K."/>
            <person name="Bills G."/>
            <person name="Bluhm B."/>
            <person name="Cannon C."/>
            <person name="Castanera R."/>
            <person name="Culley D."/>
            <person name="Daum C."/>
            <person name="Ezra D."/>
            <person name="Gonzalez J."/>
            <person name="Henrissat B."/>
            <person name="Kuo A."/>
            <person name="Liang C."/>
            <person name="Lipzen A."/>
            <person name="Lutzoni F."/>
            <person name="Magnuson J."/>
            <person name="Mondo S."/>
            <person name="Nolan M."/>
            <person name="Ohm R."/>
            <person name="Pangilinan J."/>
            <person name="Park H.-J."/>
            <person name="Ramirez L."/>
            <person name="Alfaro M."/>
            <person name="Sun H."/>
            <person name="Tritt A."/>
            <person name="Yoshinaga Y."/>
            <person name="Zwiers L.-H."/>
            <person name="Turgeon B."/>
            <person name="Goodwin S."/>
            <person name="Spatafora J."/>
            <person name="Crous P."/>
            <person name="Grigoriev I."/>
        </authorList>
    </citation>
    <scope>NUCLEOTIDE SEQUENCE</scope>
    <source>
        <strain evidence="2">CBS 130266</strain>
    </source>
</reference>
<accession>A0A9P4NKZ5</accession>
<comment type="caution">
    <text evidence="2">The sequence shown here is derived from an EMBL/GenBank/DDBJ whole genome shotgun (WGS) entry which is preliminary data.</text>
</comment>
<sequence length="196" mass="22164">MDNNQLPTAQAVRGQQRMNSGVEDKAIETVSEALPETINEAEQRKAIKAKAQAIMAKIMAAVHKPGEEPSDIANRLYAQLVSEMKVVNTGSLGEAEAKVKELEQYAEQRERNSELTIARNALYEPMFDQIDKLPIFGKARFDLKQEWHETLDRCTREHPKPPIAEQEAFLEKLKEASAVRNDDLYDDTEANIIMPE</sequence>
<name>A0A9P4NKZ5_9PEZI</name>
<proteinExistence type="predicted"/>
<gene>
    <name evidence="2" type="ORF">EJ08DRAFT_663609</name>
</gene>
<dbReference type="EMBL" id="MU007069">
    <property type="protein sequence ID" value="KAF2425553.1"/>
    <property type="molecule type" value="Genomic_DNA"/>
</dbReference>
<dbReference type="AlphaFoldDB" id="A0A9P4NKZ5"/>
<evidence type="ECO:0000313" key="3">
    <source>
        <dbReference type="Proteomes" id="UP000800235"/>
    </source>
</evidence>
<protein>
    <submittedName>
        <fullName evidence="2">Uncharacterized protein</fullName>
    </submittedName>
</protein>
<dbReference type="Proteomes" id="UP000800235">
    <property type="component" value="Unassembled WGS sequence"/>
</dbReference>
<organism evidence="2 3">
    <name type="scientific">Tothia fuscella</name>
    <dbReference type="NCBI Taxonomy" id="1048955"/>
    <lineage>
        <taxon>Eukaryota</taxon>
        <taxon>Fungi</taxon>
        <taxon>Dikarya</taxon>
        <taxon>Ascomycota</taxon>
        <taxon>Pezizomycotina</taxon>
        <taxon>Dothideomycetes</taxon>
        <taxon>Pleosporomycetidae</taxon>
        <taxon>Venturiales</taxon>
        <taxon>Cylindrosympodiaceae</taxon>
        <taxon>Tothia</taxon>
    </lineage>
</organism>
<feature type="region of interest" description="Disordered" evidence="1">
    <location>
        <begin position="1"/>
        <end position="24"/>
    </location>
</feature>
<evidence type="ECO:0000313" key="2">
    <source>
        <dbReference type="EMBL" id="KAF2425553.1"/>
    </source>
</evidence>
<keyword evidence="3" id="KW-1185">Reference proteome</keyword>
<evidence type="ECO:0000256" key="1">
    <source>
        <dbReference type="SAM" id="MobiDB-lite"/>
    </source>
</evidence>